<evidence type="ECO:0000313" key="3">
    <source>
        <dbReference type="Proteomes" id="UP000706525"/>
    </source>
</evidence>
<gene>
    <name evidence="2" type="ORF">LMG32289_04905</name>
</gene>
<dbReference type="EMBL" id="CAJZAG010000010">
    <property type="protein sequence ID" value="CAG9181701.1"/>
    <property type="molecule type" value="Genomic_DNA"/>
</dbReference>
<proteinExistence type="predicted"/>
<reference evidence="2 3" key="1">
    <citation type="submission" date="2021-08" db="EMBL/GenBank/DDBJ databases">
        <authorList>
            <person name="Peeters C."/>
        </authorList>
    </citation>
    <scope>NUCLEOTIDE SEQUENCE [LARGE SCALE GENOMIC DNA]</scope>
    <source>
        <strain evidence="2 3">LMG 32289</strain>
    </source>
</reference>
<name>A0ABN7ZAP0_9BURK</name>
<feature type="transmembrane region" description="Helical" evidence="1">
    <location>
        <begin position="49"/>
        <end position="67"/>
    </location>
</feature>
<sequence length="195" mass="20964">MNILLGFSPFLAFAIVEHLSGILAGLTAGAVAALALIVRDAMRGQPVKVLEVGTVILFGALALYAWREQPAWSIAQVRMVVDAGLLGVVLASMAIGMPFTLQYARERVAPELWSNPTFVRTNYVISGVWALAFLGLIGADLVMRTRPGAGAILTVVAIYAATRFTQHYPRHVAQSVAQSRQQSATPFQDSPSQTR</sequence>
<feature type="transmembrane region" description="Helical" evidence="1">
    <location>
        <begin position="123"/>
        <end position="143"/>
    </location>
</feature>
<keyword evidence="1" id="KW-0812">Transmembrane</keyword>
<dbReference type="Proteomes" id="UP000706525">
    <property type="component" value="Unassembled WGS sequence"/>
</dbReference>
<feature type="transmembrane region" description="Helical" evidence="1">
    <location>
        <begin position="79"/>
        <end position="103"/>
    </location>
</feature>
<protein>
    <submittedName>
        <fullName evidence="2">Uncharacterized protein</fullName>
    </submittedName>
</protein>
<keyword evidence="1" id="KW-0472">Membrane</keyword>
<organism evidence="2 3">
    <name type="scientific">Cupriavidus pampae</name>
    <dbReference type="NCBI Taxonomy" id="659251"/>
    <lineage>
        <taxon>Bacteria</taxon>
        <taxon>Pseudomonadati</taxon>
        <taxon>Pseudomonadota</taxon>
        <taxon>Betaproteobacteria</taxon>
        <taxon>Burkholderiales</taxon>
        <taxon>Burkholderiaceae</taxon>
        <taxon>Cupriavidus</taxon>
    </lineage>
</organism>
<accession>A0ABN7ZAP0</accession>
<dbReference type="RefSeq" id="WP_223993074.1">
    <property type="nucleotide sequence ID" value="NZ_CAJZAG010000010.1"/>
</dbReference>
<keyword evidence="1" id="KW-1133">Transmembrane helix</keyword>
<keyword evidence="3" id="KW-1185">Reference proteome</keyword>
<evidence type="ECO:0000256" key="1">
    <source>
        <dbReference type="SAM" id="Phobius"/>
    </source>
</evidence>
<comment type="caution">
    <text evidence="2">The sequence shown here is derived from an EMBL/GenBank/DDBJ whole genome shotgun (WGS) entry which is preliminary data.</text>
</comment>
<evidence type="ECO:0000313" key="2">
    <source>
        <dbReference type="EMBL" id="CAG9181701.1"/>
    </source>
</evidence>